<accession>A0A2S8S3U7</accession>
<dbReference type="AlphaFoldDB" id="A0A2S8S3U7"/>
<reference evidence="1 2" key="1">
    <citation type="submission" date="2018-02" db="EMBL/GenBank/DDBJ databases">
        <title>Genomic Encyclopedia of Archaeal and Bacterial Type Strains, Phase II (KMG-II): from individual species to whole genera.</title>
        <authorList>
            <person name="Goeker M."/>
        </authorList>
    </citation>
    <scope>NUCLEOTIDE SEQUENCE [LARGE SCALE GENOMIC DNA]</scope>
    <source>
        <strain evidence="1 2">DSM 18921</strain>
    </source>
</reference>
<proteinExistence type="predicted"/>
<organism evidence="1 2">
    <name type="scientific">Albidovulum denitrificans</name>
    <dbReference type="NCBI Taxonomy" id="404881"/>
    <lineage>
        <taxon>Bacteria</taxon>
        <taxon>Pseudomonadati</taxon>
        <taxon>Pseudomonadota</taxon>
        <taxon>Alphaproteobacteria</taxon>
        <taxon>Rhodobacterales</taxon>
        <taxon>Paracoccaceae</taxon>
        <taxon>Albidovulum</taxon>
    </lineage>
</organism>
<name>A0A2S8S3U7_9RHOB</name>
<dbReference type="InterPro" id="IPR000836">
    <property type="entry name" value="PRTase_dom"/>
</dbReference>
<dbReference type="SUPFAM" id="SSF53271">
    <property type="entry name" value="PRTase-like"/>
    <property type="match status" value="1"/>
</dbReference>
<dbReference type="RefSeq" id="WP_105515946.1">
    <property type="nucleotide sequence ID" value="NZ_PVEP01000009.1"/>
</dbReference>
<evidence type="ECO:0008006" key="3">
    <source>
        <dbReference type="Google" id="ProtNLM"/>
    </source>
</evidence>
<sequence>MGISVAGKAVSINDMHEEGVDTSVARNPTSRIFQGIELHHMFSRSGKTGRKDDGNPLIHALKGRYGFTITPFWKAQLMGRADLILDKAQANLAGFTHCMPIPSSSPFCSEVTDLVANKLGLPVLQPTFFRKKTVREMLDGLAAHPPKVRKGQKTAYNGQLNTWQALPDATICEAKNVDTNIRLLFDFFVLLPDAPRLEGQRILIVDDIFSSGSSVLSVREIVSNQLGAEVGYVSFLSGMR</sequence>
<dbReference type="Gene3D" id="3.40.50.2020">
    <property type="match status" value="1"/>
</dbReference>
<comment type="caution">
    <text evidence="1">The sequence shown here is derived from an EMBL/GenBank/DDBJ whole genome shotgun (WGS) entry which is preliminary data.</text>
</comment>
<evidence type="ECO:0000313" key="1">
    <source>
        <dbReference type="EMBL" id="PQV55408.1"/>
    </source>
</evidence>
<keyword evidence="2" id="KW-1185">Reference proteome</keyword>
<dbReference type="EMBL" id="PVEP01000009">
    <property type="protein sequence ID" value="PQV55408.1"/>
    <property type="molecule type" value="Genomic_DNA"/>
</dbReference>
<dbReference type="CDD" id="cd06223">
    <property type="entry name" value="PRTases_typeI"/>
    <property type="match status" value="1"/>
</dbReference>
<evidence type="ECO:0000313" key="2">
    <source>
        <dbReference type="Proteomes" id="UP000238338"/>
    </source>
</evidence>
<dbReference type="OrthoDB" id="8479203at2"/>
<dbReference type="Proteomes" id="UP000238338">
    <property type="component" value="Unassembled WGS sequence"/>
</dbReference>
<protein>
    <recommendedName>
        <fullName evidence="3">Phosphoribosyl transferase-like protein</fullName>
    </recommendedName>
</protein>
<dbReference type="InterPro" id="IPR029057">
    <property type="entry name" value="PRTase-like"/>
</dbReference>
<gene>
    <name evidence="1" type="ORF">LX70_03369</name>
</gene>